<evidence type="ECO:0000259" key="7">
    <source>
        <dbReference type="Pfam" id="PF01761"/>
    </source>
</evidence>
<feature type="chain" id="PRO_5045048665" evidence="6">
    <location>
        <begin position="20"/>
        <end position="512"/>
    </location>
</feature>
<dbReference type="EMBL" id="JBBJCI010000130">
    <property type="protein sequence ID" value="KAK7247646.1"/>
    <property type="molecule type" value="Genomic_DNA"/>
</dbReference>
<feature type="signal peptide" evidence="6">
    <location>
        <begin position="1"/>
        <end position="19"/>
    </location>
</feature>
<evidence type="ECO:0000256" key="5">
    <source>
        <dbReference type="ARBA" id="ARBA00023239"/>
    </source>
</evidence>
<dbReference type="InterPro" id="IPR030960">
    <property type="entry name" value="DHQS/DOIS_N"/>
</dbReference>
<dbReference type="CDD" id="cd08199">
    <property type="entry name" value="EEVS"/>
    <property type="match status" value="1"/>
</dbReference>
<comment type="caution">
    <text evidence="9">The sequence shown here is derived from an EMBL/GenBank/DDBJ whole genome shotgun (WGS) entry which is preliminary data.</text>
</comment>
<dbReference type="PANTHER" id="PTHR43622">
    <property type="entry name" value="3-DEHYDROQUINATE SYNTHASE"/>
    <property type="match status" value="1"/>
</dbReference>
<dbReference type="Gene3D" id="1.20.1090.10">
    <property type="entry name" value="Dehydroquinate synthase-like - alpha domain"/>
    <property type="match status" value="1"/>
</dbReference>
<evidence type="ECO:0000256" key="3">
    <source>
        <dbReference type="ARBA" id="ARBA00022741"/>
    </source>
</evidence>
<gene>
    <name evidence="9" type="ORF">SO694_00125017</name>
</gene>
<dbReference type="Pfam" id="PF24621">
    <property type="entry name" value="DHQS_C"/>
    <property type="match status" value="1"/>
</dbReference>
<organism evidence="9 10">
    <name type="scientific">Aureococcus anophagefferens</name>
    <name type="common">Harmful bloom alga</name>
    <dbReference type="NCBI Taxonomy" id="44056"/>
    <lineage>
        <taxon>Eukaryota</taxon>
        <taxon>Sar</taxon>
        <taxon>Stramenopiles</taxon>
        <taxon>Ochrophyta</taxon>
        <taxon>Pelagophyceae</taxon>
        <taxon>Pelagomonadales</taxon>
        <taxon>Pelagomonadaceae</taxon>
        <taxon>Aureococcus</taxon>
    </lineage>
</organism>
<evidence type="ECO:0000256" key="4">
    <source>
        <dbReference type="ARBA" id="ARBA00023027"/>
    </source>
</evidence>
<dbReference type="Pfam" id="PF01761">
    <property type="entry name" value="DHQ_synthase"/>
    <property type="match status" value="1"/>
</dbReference>
<keyword evidence="4" id="KW-0520">NAD</keyword>
<dbReference type="PANTHER" id="PTHR43622:SF3">
    <property type="entry name" value="2-EPI-5-EPI-VALIOLONE SYNTHASE"/>
    <property type="match status" value="1"/>
</dbReference>
<evidence type="ECO:0000313" key="10">
    <source>
        <dbReference type="Proteomes" id="UP001363151"/>
    </source>
</evidence>
<keyword evidence="6" id="KW-0732">Signal</keyword>
<dbReference type="Gene3D" id="3.40.50.1970">
    <property type="match status" value="1"/>
</dbReference>
<evidence type="ECO:0000256" key="6">
    <source>
        <dbReference type="SAM" id="SignalP"/>
    </source>
</evidence>
<evidence type="ECO:0000256" key="2">
    <source>
        <dbReference type="ARBA" id="ARBA00022723"/>
    </source>
</evidence>
<keyword evidence="10" id="KW-1185">Reference proteome</keyword>
<reference evidence="9 10" key="1">
    <citation type="submission" date="2024-03" db="EMBL/GenBank/DDBJ databases">
        <title>Aureococcus anophagefferens CCMP1851 and Kratosvirus quantuckense: Draft genome of a second virus-susceptible host strain in the model system.</title>
        <authorList>
            <person name="Chase E."/>
            <person name="Truchon A.R."/>
            <person name="Schepens W."/>
            <person name="Wilhelm S.W."/>
        </authorList>
    </citation>
    <scope>NUCLEOTIDE SEQUENCE [LARGE SCALE GENOMIC DNA]</scope>
    <source>
        <strain evidence="9 10">CCMP1851</strain>
    </source>
</reference>
<name>A0ABR1G2T2_AURAN</name>
<proteinExistence type="predicted"/>
<accession>A0ABR1G2T2</accession>
<evidence type="ECO:0000256" key="1">
    <source>
        <dbReference type="ARBA" id="ARBA00001911"/>
    </source>
</evidence>
<evidence type="ECO:0000259" key="8">
    <source>
        <dbReference type="Pfam" id="PF24621"/>
    </source>
</evidence>
<feature type="domain" description="3-dehydroquinate synthase C-terminal" evidence="8">
    <location>
        <begin position="299"/>
        <end position="442"/>
    </location>
</feature>
<dbReference type="Proteomes" id="UP001363151">
    <property type="component" value="Unassembled WGS sequence"/>
</dbReference>
<keyword evidence="2" id="KW-0479">Metal-binding</keyword>
<dbReference type="SUPFAM" id="SSF56796">
    <property type="entry name" value="Dehydroquinate synthase-like"/>
    <property type="match status" value="1"/>
</dbReference>
<sequence length="512" mass="54548">MSSILACALLALQLAPHAALQPGGARSQRPPSQRDVLASDVAEVRAAKHNILPLPPAPAGPKPGNLALVGDTWTTIADGDRALHSDARLSPARIDAADAGGAAKAWSVRSHVTFDYAVVEAPGLLDPANDNLLFGHLAAGSPERAAAARTAQRRLVVIDETVDDLYGSGVVDYMEARGVDYTVLRLPMVEEEKSMDLVLKVCEAMKKFDMPRRGSPVIGIGGGVCLDVIGLAASLFRRKSPYVRVPTTTLSYVDASIGAKSGVNFMGSKNRLGAYVPPVAALLDRAFLATEEPRAVASGVSEMMKMALMKSPRLFELLEAHAGRLVATRFQGDDAVPGEVLQLSIATMLEELAPNLWESSLDRLVDFGHAFGQELEMHALGTDVELTHGEAVNVDMAYMTVLAHTLGLVERDEMLRILRALDAFGCPIWHDMMTPDFVEHAYHERFQLSMGIRLPLPTGVGTAGVFNDVSVGDCLHALELYKELCGPGSAALADSGALRSLAAPPKVAVASR</sequence>
<dbReference type="InterPro" id="IPR050071">
    <property type="entry name" value="Dehydroquinate_synthase"/>
</dbReference>
<comment type="cofactor">
    <cofactor evidence="1">
        <name>NAD(+)</name>
        <dbReference type="ChEBI" id="CHEBI:57540"/>
    </cofactor>
</comment>
<evidence type="ECO:0000313" key="9">
    <source>
        <dbReference type="EMBL" id="KAK7247646.1"/>
    </source>
</evidence>
<dbReference type="InterPro" id="IPR035872">
    <property type="entry name" value="EEVS-like"/>
</dbReference>
<keyword evidence="3" id="KW-0547">Nucleotide-binding</keyword>
<protein>
    <submittedName>
        <fullName evidence="9">NADP+ dependent shikimate 3-dehydrogenase</fullName>
    </submittedName>
</protein>
<feature type="domain" description="3-dehydroquinate synthase N-terminal" evidence="7">
    <location>
        <begin position="186"/>
        <end position="296"/>
    </location>
</feature>
<dbReference type="InterPro" id="IPR056179">
    <property type="entry name" value="DHQS_C"/>
</dbReference>
<keyword evidence="5" id="KW-0456">Lyase</keyword>